<proteinExistence type="predicted"/>
<dbReference type="RefSeq" id="WP_012754131.1">
    <property type="nucleotide sequence ID" value="NC_012811.1"/>
</dbReference>
<geneLocation type="plasmid" evidence="1 2">
    <name>megaplasmid</name>
</geneLocation>
<keyword evidence="1" id="KW-0614">Plasmid</keyword>
<keyword evidence="2" id="KW-1185">Reference proteome</keyword>
<protein>
    <submittedName>
        <fullName evidence="1">Uncharacterized protein</fullName>
    </submittedName>
</protein>
<evidence type="ECO:0000313" key="1">
    <source>
        <dbReference type="EMBL" id="ACS43698.1"/>
    </source>
</evidence>
<dbReference type="Proteomes" id="UP000009081">
    <property type="component" value="Plasmid megaplasmid"/>
</dbReference>
<reference evidence="1 2" key="1">
    <citation type="journal article" date="2009" name="PLoS ONE">
        <title>Methylobacterium genome sequences: a reference blueprint to investigate microbial metabolism of C1 compounds from natural and industrial sources.</title>
        <authorList>
            <person name="Vuilleumier S."/>
            <person name="Chistoserdova L."/>
            <person name="Lee M.-C."/>
            <person name="Bringel F."/>
            <person name="Lajus A."/>
            <person name="Zhou Y."/>
            <person name="Gourion B."/>
            <person name="Barbe V."/>
            <person name="Chang J."/>
            <person name="Cruveiller S."/>
            <person name="Dossat C."/>
            <person name="Gillett W."/>
            <person name="Gruffaz C."/>
            <person name="Haugen E."/>
            <person name="Hourcade E."/>
            <person name="Levy R."/>
            <person name="Mangenot S."/>
            <person name="Muller E."/>
            <person name="Nadalig T."/>
            <person name="Pagni M."/>
            <person name="Penny C."/>
            <person name="Peyraud R."/>
            <person name="Robinson D.G."/>
            <person name="Roche D."/>
            <person name="Rouy Z."/>
            <person name="Saenampechek C."/>
            <person name="Salvignol G."/>
            <person name="Vallenet D."/>
            <person name="Wu Z."/>
            <person name="Marx C.J."/>
            <person name="Vorholt J.A."/>
            <person name="Olson M.V."/>
            <person name="Kaul R."/>
            <person name="Weissenbach J."/>
            <person name="Medigue C."/>
            <person name="Lidstrom M.E."/>
        </authorList>
    </citation>
    <scope>NUCLEOTIDE SEQUENCE [LARGE SCALE GENOMIC DNA]</scope>
    <source>
        <strain evidence="2">ATCC 14718 / DSM 1338 / JCM 2805 / NCIMB 9133 / AM1</strain>
    </source>
</reference>
<gene>
    <name evidence="1" type="ordered locus">MexAM1_META2p0861</name>
</gene>
<dbReference type="AlphaFoldDB" id="C5B5G6"/>
<dbReference type="HOGENOM" id="CLU_1501812_0_0_5"/>
<sequence length="179" mass="20225">MQSYIGILSGRHSIETVCETLRALGLVVVPYPDSRSEGYAIRSGRSFHEPFRAYTDEHHLTFRRVLEHPHTIVEIAHTSANEAIMRALVARFGGWVRRMGQNEPTPVRPDADVDNPAYDLRIDLQDALPEEEITVARALARIGLEDRDTLERVQVMIEQYLARRPGVSDQPEFAGPGPR</sequence>
<dbReference type="KEGG" id="mea:Mex_2p0861"/>
<organism evidence="1 2">
    <name type="scientific">Methylorubrum extorquens (strain ATCC 14718 / DSM 1338 / JCM 2805 / NCIMB 9133 / AM1)</name>
    <name type="common">Methylobacterium extorquens</name>
    <dbReference type="NCBI Taxonomy" id="272630"/>
    <lineage>
        <taxon>Bacteria</taxon>
        <taxon>Pseudomonadati</taxon>
        <taxon>Pseudomonadota</taxon>
        <taxon>Alphaproteobacteria</taxon>
        <taxon>Hyphomicrobiales</taxon>
        <taxon>Methylobacteriaceae</taxon>
        <taxon>Methylorubrum</taxon>
    </lineage>
</organism>
<evidence type="ECO:0000313" key="2">
    <source>
        <dbReference type="Proteomes" id="UP000009081"/>
    </source>
</evidence>
<name>C5B5G6_METEA</name>
<dbReference type="EMBL" id="CP001511">
    <property type="protein sequence ID" value="ACS43698.1"/>
    <property type="molecule type" value="Genomic_DNA"/>
</dbReference>
<accession>C5B5G6</accession>